<organism evidence="2 3">
    <name type="scientific">Jannaschia helgolandensis</name>
    <dbReference type="NCBI Taxonomy" id="188906"/>
    <lineage>
        <taxon>Bacteria</taxon>
        <taxon>Pseudomonadati</taxon>
        <taxon>Pseudomonadota</taxon>
        <taxon>Alphaproteobacteria</taxon>
        <taxon>Rhodobacterales</taxon>
        <taxon>Roseobacteraceae</taxon>
        <taxon>Jannaschia</taxon>
    </lineage>
</organism>
<keyword evidence="3" id="KW-1185">Reference proteome</keyword>
<keyword evidence="1" id="KW-0812">Transmembrane</keyword>
<feature type="transmembrane region" description="Helical" evidence="1">
    <location>
        <begin position="74"/>
        <end position="92"/>
    </location>
</feature>
<evidence type="ECO:0000313" key="3">
    <source>
        <dbReference type="Proteomes" id="UP000199283"/>
    </source>
</evidence>
<dbReference type="PIRSF" id="PIRSF033239">
    <property type="entry name" value="ExoD"/>
    <property type="match status" value="1"/>
</dbReference>
<accession>A0A1H7PI24</accession>
<reference evidence="2 3" key="1">
    <citation type="submission" date="2016-10" db="EMBL/GenBank/DDBJ databases">
        <authorList>
            <person name="de Groot N.N."/>
        </authorList>
    </citation>
    <scope>NUCLEOTIDE SEQUENCE [LARGE SCALE GENOMIC DNA]</scope>
    <source>
        <strain evidence="2 3">DSM 14858</strain>
    </source>
</reference>
<feature type="transmembrane region" description="Helical" evidence="1">
    <location>
        <begin position="166"/>
        <end position="184"/>
    </location>
</feature>
<dbReference type="InterPro" id="IPR010331">
    <property type="entry name" value="ExoD"/>
</dbReference>
<dbReference type="PANTHER" id="PTHR41795">
    <property type="entry name" value="EXOPOLYSACCHARIDE SYNTHESIS PROTEIN"/>
    <property type="match status" value="1"/>
</dbReference>
<dbReference type="PANTHER" id="PTHR41795:SF1">
    <property type="entry name" value="EXOPOLYSACCHARIDE SYNTHESIS PROTEIN"/>
    <property type="match status" value="1"/>
</dbReference>
<proteinExistence type="predicted"/>
<dbReference type="Proteomes" id="UP000199283">
    <property type="component" value="Unassembled WGS sequence"/>
</dbReference>
<protein>
    <submittedName>
        <fullName evidence="2">Uncharacterized conserved protein</fullName>
    </submittedName>
</protein>
<gene>
    <name evidence="2" type="ORF">SAMN04488526_2541</name>
</gene>
<dbReference type="AlphaFoldDB" id="A0A1H7PI24"/>
<dbReference type="Pfam" id="PF06055">
    <property type="entry name" value="ExoD"/>
    <property type="match status" value="1"/>
</dbReference>
<dbReference type="EMBL" id="FNZQ01000004">
    <property type="protein sequence ID" value="SEL35128.1"/>
    <property type="molecule type" value="Genomic_DNA"/>
</dbReference>
<keyword evidence="1" id="KW-0472">Membrane</keyword>
<dbReference type="STRING" id="188906.SAMN04488526_2541"/>
<sequence length="209" mass="22349">MNLFGSCRIDPAKSLEMDAMTKATEILSALNDAAEGQSEVTLGHVNDQIGHRGTGALLAIPAALEITPIGGIPLVPSTLAFIVAIFAVQIAFGREDMWLPGFLERRNISAAKLTNAVDKLRPAAEWSDRHLGKHLHLLTDEPAPRIVAVAILVLCALVPPLELVPFASSIPMGVIVLFGLALVTRDGRVMALAWAASAIALWAVWKLWP</sequence>
<evidence type="ECO:0000313" key="2">
    <source>
        <dbReference type="EMBL" id="SEL35128.1"/>
    </source>
</evidence>
<feature type="transmembrane region" description="Helical" evidence="1">
    <location>
        <begin position="191"/>
        <end position="208"/>
    </location>
</feature>
<evidence type="ECO:0000256" key="1">
    <source>
        <dbReference type="SAM" id="Phobius"/>
    </source>
</evidence>
<keyword evidence="1" id="KW-1133">Transmembrane helix</keyword>
<name>A0A1H7PI24_9RHOB</name>